<comment type="caution">
    <text evidence="6">The sequence shown here is derived from an EMBL/GenBank/DDBJ whole genome shotgun (WGS) entry which is preliminary data.</text>
</comment>
<evidence type="ECO:0000313" key="6">
    <source>
        <dbReference type="EMBL" id="MFC3980393.1"/>
    </source>
</evidence>
<accession>A0ABV8EZA7</accession>
<dbReference type="SUPFAM" id="SSF46689">
    <property type="entry name" value="Homeodomain-like"/>
    <property type="match status" value="1"/>
</dbReference>
<dbReference type="InterPro" id="IPR011075">
    <property type="entry name" value="TetR_C"/>
</dbReference>
<keyword evidence="3" id="KW-0804">Transcription</keyword>
<dbReference type="Proteomes" id="UP001595698">
    <property type="component" value="Unassembled WGS sequence"/>
</dbReference>
<dbReference type="Gene3D" id="1.10.357.10">
    <property type="entry name" value="Tetracycline Repressor, domain 2"/>
    <property type="match status" value="1"/>
</dbReference>
<evidence type="ECO:0000256" key="1">
    <source>
        <dbReference type="ARBA" id="ARBA00023015"/>
    </source>
</evidence>
<evidence type="ECO:0000256" key="4">
    <source>
        <dbReference type="PROSITE-ProRule" id="PRU00335"/>
    </source>
</evidence>
<keyword evidence="2 4" id="KW-0238">DNA-binding</keyword>
<organism evidence="6 7">
    <name type="scientific">Streptosporangium jomthongense</name>
    <dbReference type="NCBI Taxonomy" id="1193683"/>
    <lineage>
        <taxon>Bacteria</taxon>
        <taxon>Bacillati</taxon>
        <taxon>Actinomycetota</taxon>
        <taxon>Actinomycetes</taxon>
        <taxon>Streptosporangiales</taxon>
        <taxon>Streptosporangiaceae</taxon>
        <taxon>Streptosporangium</taxon>
    </lineage>
</organism>
<evidence type="ECO:0000313" key="7">
    <source>
        <dbReference type="Proteomes" id="UP001595698"/>
    </source>
</evidence>
<dbReference type="PANTHER" id="PTHR30055">
    <property type="entry name" value="HTH-TYPE TRANSCRIPTIONAL REGULATOR RUTR"/>
    <property type="match status" value="1"/>
</dbReference>
<dbReference type="InterPro" id="IPR036271">
    <property type="entry name" value="Tet_transcr_reg_TetR-rel_C_sf"/>
</dbReference>
<dbReference type="Pfam" id="PF16859">
    <property type="entry name" value="TetR_C_11"/>
    <property type="match status" value="1"/>
</dbReference>
<dbReference type="Pfam" id="PF00440">
    <property type="entry name" value="TetR_N"/>
    <property type="match status" value="1"/>
</dbReference>
<evidence type="ECO:0000259" key="5">
    <source>
        <dbReference type="PROSITE" id="PS50977"/>
    </source>
</evidence>
<feature type="DNA-binding region" description="H-T-H motif" evidence="4">
    <location>
        <begin position="41"/>
        <end position="60"/>
    </location>
</feature>
<name>A0ABV8EZA7_9ACTN</name>
<dbReference type="InterPro" id="IPR009057">
    <property type="entry name" value="Homeodomain-like_sf"/>
</dbReference>
<protein>
    <submittedName>
        <fullName evidence="6">TetR/AcrR family transcriptional regulator</fullName>
    </submittedName>
</protein>
<evidence type="ECO:0000256" key="3">
    <source>
        <dbReference type="ARBA" id="ARBA00023163"/>
    </source>
</evidence>
<dbReference type="SUPFAM" id="SSF48498">
    <property type="entry name" value="Tetracyclin repressor-like, C-terminal domain"/>
    <property type="match status" value="1"/>
</dbReference>
<keyword evidence="7" id="KW-1185">Reference proteome</keyword>
<proteinExistence type="predicted"/>
<dbReference type="EMBL" id="JBHSBC010000008">
    <property type="protein sequence ID" value="MFC3980393.1"/>
    <property type="molecule type" value="Genomic_DNA"/>
</dbReference>
<dbReference type="PROSITE" id="PS50977">
    <property type="entry name" value="HTH_TETR_2"/>
    <property type="match status" value="1"/>
</dbReference>
<dbReference type="InterPro" id="IPR050109">
    <property type="entry name" value="HTH-type_TetR-like_transc_reg"/>
</dbReference>
<evidence type="ECO:0000256" key="2">
    <source>
        <dbReference type="ARBA" id="ARBA00023125"/>
    </source>
</evidence>
<dbReference type="PANTHER" id="PTHR30055:SF148">
    <property type="entry name" value="TETR-FAMILY TRANSCRIPTIONAL REGULATOR"/>
    <property type="match status" value="1"/>
</dbReference>
<dbReference type="Gene3D" id="1.10.10.60">
    <property type="entry name" value="Homeodomain-like"/>
    <property type="match status" value="1"/>
</dbReference>
<feature type="domain" description="HTH tetR-type" evidence="5">
    <location>
        <begin position="18"/>
        <end position="78"/>
    </location>
</feature>
<sequence>MTEDAAGSPAGRTRRRGAALEEAILSAAADELAEAGYAGLTMDRVAARAGTNKNAIYRRWPNRLALGVAAYRRLTTTISPDDTGDLRGDVLALLRQANRYWSSPQGAILRELFAAAGGTSELLEQLQDRSGDDAAAPWLTVLERALARGEVAPEALTPRVATVAMVLLRNEFVVRGVPTAPDDVLVEIVDEVYLPLVRRRAPARN</sequence>
<dbReference type="PRINTS" id="PR00455">
    <property type="entry name" value="HTHTETR"/>
</dbReference>
<dbReference type="InterPro" id="IPR001647">
    <property type="entry name" value="HTH_TetR"/>
</dbReference>
<gene>
    <name evidence="6" type="ORF">ACFOYY_09690</name>
</gene>
<reference evidence="7" key="1">
    <citation type="journal article" date="2019" name="Int. J. Syst. Evol. Microbiol.">
        <title>The Global Catalogue of Microorganisms (GCM) 10K type strain sequencing project: providing services to taxonomists for standard genome sequencing and annotation.</title>
        <authorList>
            <consortium name="The Broad Institute Genomics Platform"/>
            <consortium name="The Broad Institute Genome Sequencing Center for Infectious Disease"/>
            <person name="Wu L."/>
            <person name="Ma J."/>
        </authorList>
    </citation>
    <scope>NUCLEOTIDE SEQUENCE [LARGE SCALE GENOMIC DNA]</scope>
    <source>
        <strain evidence="7">TBRC 7912</strain>
    </source>
</reference>
<dbReference type="RefSeq" id="WP_352012453.1">
    <property type="nucleotide sequence ID" value="NZ_JBHSBC010000008.1"/>
</dbReference>
<keyword evidence="1" id="KW-0805">Transcription regulation</keyword>